<dbReference type="InterPro" id="IPR043744">
    <property type="entry name" value="DUF5689"/>
</dbReference>
<dbReference type="Pfam" id="PF18942">
    <property type="entry name" value="DUF5689"/>
    <property type="match status" value="1"/>
</dbReference>
<sequence>MNFKQYFKTAFVVAVSALAVSSCVNNDDWDTPPINCQNKFDAANISMADFKAKAPSTGYLLIKDDLIFDAYVVSSDENGNFYKTISFQDKPENPTAGLQMEVDRASNYADFPVGTHIRINAKGLRLGLDRGSVKIGSVDPNFAIGRIPGALFSRYISAVCNGNTMDIVTIKPTALPGLSAAMQDKYINTLVTVPNVQFNIADLYPVNKTYIEYVAGAGVDTDRKIEDAIGGSTVLRSSGFASYGASLLPKGSGSLTFVVSKYNSGYQMLIRSLNDVNIPPTGTRFNPNPPKGGTDITYPSTFTENFESYPANTAAPYFNTFPKYINDAVLGVRNWEIRTFSSNKYIQLTSFGATTSNNSGTTAVETFFIVPVNFTPGKKLSFDVNVGSFNGAALKVYTSTNYKPLGDVTSATLTDITTNFTLPVLPTSGYGTLAPAGSYVFPAGLSGNGFIMFKYTGNGAGVTTTIQLDNIKVE</sequence>
<feature type="domain" description="DUF5689" evidence="2">
    <location>
        <begin position="43"/>
        <end position="276"/>
    </location>
</feature>
<accession>A0A4P6ZEB6</accession>
<dbReference type="Proteomes" id="UP000294419">
    <property type="component" value="Chromosome"/>
</dbReference>
<dbReference type="RefSeq" id="WP_133439411.1">
    <property type="nucleotide sequence ID" value="NZ_CP037954.1"/>
</dbReference>
<dbReference type="KEGG" id="csal:NBC122_01112"/>
<evidence type="ECO:0000256" key="1">
    <source>
        <dbReference type="SAM" id="SignalP"/>
    </source>
</evidence>
<protein>
    <recommendedName>
        <fullName evidence="2">DUF5689 domain-containing protein</fullName>
    </recommendedName>
</protein>
<keyword evidence="1" id="KW-0732">Signal</keyword>
<dbReference type="AlphaFoldDB" id="A0A4P6ZEB6"/>
<gene>
    <name evidence="3" type="ORF">NBC122_01112</name>
</gene>
<evidence type="ECO:0000259" key="2">
    <source>
        <dbReference type="Pfam" id="PF18942"/>
    </source>
</evidence>
<feature type="chain" id="PRO_5020692527" description="DUF5689 domain-containing protein" evidence="1">
    <location>
        <begin position="27"/>
        <end position="474"/>
    </location>
</feature>
<dbReference type="OrthoDB" id="1492759at2"/>
<organism evidence="3 4">
    <name type="scientific">Chryseobacterium salivictor</name>
    <dbReference type="NCBI Taxonomy" id="2547600"/>
    <lineage>
        <taxon>Bacteria</taxon>
        <taxon>Pseudomonadati</taxon>
        <taxon>Bacteroidota</taxon>
        <taxon>Flavobacteriia</taxon>
        <taxon>Flavobacteriales</taxon>
        <taxon>Weeksellaceae</taxon>
        <taxon>Chryseobacterium group</taxon>
        <taxon>Chryseobacterium</taxon>
    </lineage>
</organism>
<reference evidence="3 4" key="1">
    <citation type="submission" date="2019-03" db="EMBL/GenBank/DDBJ databases">
        <authorList>
            <person name="Kim H."/>
            <person name="Yu S.-M."/>
        </authorList>
    </citation>
    <scope>NUCLEOTIDE SEQUENCE [LARGE SCALE GENOMIC DNA]</scope>
    <source>
        <strain evidence="3 4">NBC122</strain>
    </source>
</reference>
<evidence type="ECO:0000313" key="4">
    <source>
        <dbReference type="Proteomes" id="UP000294419"/>
    </source>
</evidence>
<proteinExistence type="predicted"/>
<dbReference type="PROSITE" id="PS51257">
    <property type="entry name" value="PROKAR_LIPOPROTEIN"/>
    <property type="match status" value="1"/>
</dbReference>
<name>A0A4P6ZEB6_9FLAO</name>
<keyword evidence="4" id="KW-1185">Reference proteome</keyword>
<evidence type="ECO:0000313" key="3">
    <source>
        <dbReference type="EMBL" id="QBO57940.1"/>
    </source>
</evidence>
<feature type="signal peptide" evidence="1">
    <location>
        <begin position="1"/>
        <end position="26"/>
    </location>
</feature>
<dbReference type="EMBL" id="CP037954">
    <property type="protein sequence ID" value="QBO57940.1"/>
    <property type="molecule type" value="Genomic_DNA"/>
</dbReference>